<organism evidence="2 3">
    <name type="scientific">Sphingorhabdus lutea</name>
    <dbReference type="NCBI Taxonomy" id="1913578"/>
    <lineage>
        <taxon>Bacteria</taxon>
        <taxon>Pseudomonadati</taxon>
        <taxon>Pseudomonadota</taxon>
        <taxon>Alphaproteobacteria</taxon>
        <taxon>Sphingomonadales</taxon>
        <taxon>Sphingomonadaceae</taxon>
        <taxon>Sphingorhabdus</taxon>
    </lineage>
</organism>
<dbReference type="InterPro" id="IPR004564">
    <property type="entry name" value="OM_lipoprot_carrier_LolA-like"/>
</dbReference>
<dbReference type="EMBL" id="CP018154">
    <property type="protein sequence ID" value="APG63819.1"/>
    <property type="molecule type" value="Genomic_DNA"/>
</dbReference>
<dbReference type="AlphaFoldDB" id="A0A1L3JFD9"/>
<evidence type="ECO:0000313" key="2">
    <source>
        <dbReference type="EMBL" id="APG63819.1"/>
    </source>
</evidence>
<dbReference type="InterPro" id="IPR029046">
    <property type="entry name" value="LolA/LolB/LppX"/>
</dbReference>
<dbReference type="KEGG" id="sphl:LPB140_11215"/>
<evidence type="ECO:0000256" key="1">
    <source>
        <dbReference type="ARBA" id="ARBA00022729"/>
    </source>
</evidence>
<keyword evidence="3" id="KW-1185">Reference proteome</keyword>
<dbReference type="STRING" id="1913578.LPB140_11215"/>
<evidence type="ECO:0000313" key="3">
    <source>
        <dbReference type="Proteomes" id="UP000242561"/>
    </source>
</evidence>
<protein>
    <submittedName>
        <fullName evidence="2">Cell envelope biogenesis protein LolA</fullName>
    </submittedName>
</protein>
<dbReference type="PANTHER" id="PTHR35869:SF1">
    <property type="entry name" value="OUTER-MEMBRANE LIPOPROTEIN CARRIER PROTEIN"/>
    <property type="match status" value="1"/>
</dbReference>
<dbReference type="Proteomes" id="UP000242561">
    <property type="component" value="Chromosome"/>
</dbReference>
<keyword evidence="1" id="KW-0732">Signal</keyword>
<dbReference type="Gene3D" id="2.50.20.10">
    <property type="entry name" value="Lipoprotein localisation LolA/LolB/LppX"/>
    <property type="match status" value="1"/>
</dbReference>
<dbReference type="RefSeq" id="WP_072560939.1">
    <property type="nucleotide sequence ID" value="NZ_CP018154.1"/>
</dbReference>
<proteinExistence type="predicted"/>
<gene>
    <name evidence="2" type="ORF">LPB140_11215</name>
</gene>
<dbReference type="SUPFAM" id="SSF89392">
    <property type="entry name" value="Prokaryotic lipoproteins and lipoprotein localization factors"/>
    <property type="match status" value="1"/>
</dbReference>
<reference evidence="2 3" key="1">
    <citation type="submission" date="2016-11" db="EMBL/GenBank/DDBJ databases">
        <title>Sphingorhabdus sp. LPB0140, isolated from marine environment.</title>
        <authorList>
            <person name="Kim E."/>
            <person name="Yi H."/>
        </authorList>
    </citation>
    <scope>NUCLEOTIDE SEQUENCE [LARGE SCALE GENOMIC DNA]</scope>
    <source>
        <strain evidence="2 3">LPB0140</strain>
    </source>
</reference>
<name>A0A1L3JFD9_9SPHN</name>
<accession>A0A1L3JFD9</accession>
<dbReference type="Pfam" id="PF03548">
    <property type="entry name" value="LolA"/>
    <property type="match status" value="1"/>
</dbReference>
<dbReference type="CDD" id="cd16325">
    <property type="entry name" value="LolA"/>
    <property type="match status" value="1"/>
</dbReference>
<dbReference type="PANTHER" id="PTHR35869">
    <property type="entry name" value="OUTER-MEMBRANE LIPOPROTEIN CARRIER PROTEIN"/>
    <property type="match status" value="1"/>
</dbReference>
<sequence>MTNLPKYIAILGISFAATMTAPQSIEAQQNNATLGEISTHLKSVGTMSASFTQTDRRGQSLSGTLLLKRPGKIRFEYQKGVPLLIVADGSSLNMIDYEVNQVQRWPIKNSPLSALLDPNQDLSKYGKLQPTSNPNVVSVQVKDPKRPEFGMITMIFLRKAGAPGGLTLDSWVALDSQNNRTTIRLKNVKFNTAISDSSFRWTDPRPKKRR</sequence>